<gene>
    <name evidence="6" type="ORF">DSPE1174_LOCUS21335</name>
</gene>
<dbReference type="Pfam" id="PF08507">
    <property type="entry name" value="COPI_assoc"/>
    <property type="match status" value="1"/>
</dbReference>
<organism evidence="6">
    <name type="scientific">Octactis speculum</name>
    <dbReference type="NCBI Taxonomy" id="3111310"/>
    <lineage>
        <taxon>Eukaryota</taxon>
        <taxon>Sar</taxon>
        <taxon>Stramenopiles</taxon>
        <taxon>Ochrophyta</taxon>
        <taxon>Dictyochophyceae</taxon>
        <taxon>Dictyochales</taxon>
        <taxon>Dictyochaceae</taxon>
        <taxon>Octactis</taxon>
    </lineage>
</organism>
<keyword evidence="2 5" id="KW-0812">Transmembrane</keyword>
<evidence type="ECO:0000256" key="2">
    <source>
        <dbReference type="ARBA" id="ARBA00022692"/>
    </source>
</evidence>
<accession>A0A7S2DFK8</accession>
<dbReference type="PANTHER" id="PTHR38894:SF1">
    <property type="entry name" value="TRANSMEMBRANE PROTEIN"/>
    <property type="match status" value="1"/>
</dbReference>
<name>A0A7S2DFK8_9STRA</name>
<dbReference type="GO" id="GO:0016020">
    <property type="term" value="C:membrane"/>
    <property type="evidence" value="ECO:0007669"/>
    <property type="project" value="UniProtKB-SubCell"/>
</dbReference>
<dbReference type="AlphaFoldDB" id="A0A7S2DFK8"/>
<evidence type="ECO:0000256" key="5">
    <source>
        <dbReference type="SAM" id="Phobius"/>
    </source>
</evidence>
<sequence length="172" mass="19249">MIPMMHDERNNLHISAIIQIGNAMVYLVSMIASLVFMITSAQYLHVIIGLFEMISCLLLIAIEANAIPEATVEHMKKDIGFLFVPEGRLIFIIMLGLVLIGTGVFGIIAAVLMLVWTIFSVFVHHSHPAMKHHDSGGGYRENPLPQNDDRYLPAEKEDRFDTLPESQIAHDL</sequence>
<evidence type="ECO:0000313" key="6">
    <source>
        <dbReference type="EMBL" id="CAD9451188.1"/>
    </source>
</evidence>
<proteinExistence type="predicted"/>
<evidence type="ECO:0000256" key="4">
    <source>
        <dbReference type="ARBA" id="ARBA00023136"/>
    </source>
</evidence>
<dbReference type="PANTHER" id="PTHR38894">
    <property type="entry name" value="TRANSMEMBRANE PROTEIN"/>
    <property type="match status" value="1"/>
</dbReference>
<keyword evidence="3 5" id="KW-1133">Transmembrane helix</keyword>
<keyword evidence="4 5" id="KW-0472">Membrane</keyword>
<feature type="transmembrane region" description="Helical" evidence="5">
    <location>
        <begin position="104"/>
        <end position="123"/>
    </location>
</feature>
<feature type="transmembrane region" description="Helical" evidence="5">
    <location>
        <begin position="44"/>
        <end position="67"/>
    </location>
</feature>
<dbReference type="EMBL" id="HBGS01041428">
    <property type="protein sequence ID" value="CAD9451188.1"/>
    <property type="molecule type" value="Transcribed_RNA"/>
</dbReference>
<protein>
    <submittedName>
        <fullName evidence="6">Uncharacterized protein</fullName>
    </submittedName>
</protein>
<reference evidence="6" key="1">
    <citation type="submission" date="2021-01" db="EMBL/GenBank/DDBJ databases">
        <authorList>
            <person name="Corre E."/>
            <person name="Pelletier E."/>
            <person name="Niang G."/>
            <person name="Scheremetjew M."/>
            <person name="Finn R."/>
            <person name="Kale V."/>
            <person name="Holt S."/>
            <person name="Cochrane G."/>
            <person name="Meng A."/>
            <person name="Brown T."/>
            <person name="Cohen L."/>
        </authorList>
    </citation>
    <scope>NUCLEOTIDE SEQUENCE</scope>
    <source>
        <strain evidence="6">CCMP1381</strain>
    </source>
</reference>
<dbReference type="InterPro" id="IPR013714">
    <property type="entry name" value="Golgi_TVP15"/>
</dbReference>
<evidence type="ECO:0000256" key="1">
    <source>
        <dbReference type="ARBA" id="ARBA00004141"/>
    </source>
</evidence>
<feature type="transmembrane region" description="Helical" evidence="5">
    <location>
        <begin position="12"/>
        <end position="38"/>
    </location>
</feature>
<evidence type="ECO:0000256" key="3">
    <source>
        <dbReference type="ARBA" id="ARBA00022989"/>
    </source>
</evidence>
<comment type="subcellular location">
    <subcellularLocation>
        <location evidence="1">Membrane</location>
        <topology evidence="1">Multi-pass membrane protein</topology>
    </subcellularLocation>
</comment>